<evidence type="ECO:0000313" key="1">
    <source>
        <dbReference type="EMBL" id="KAJ3565990.1"/>
    </source>
</evidence>
<dbReference type="EMBL" id="JANIEX010000522">
    <property type="protein sequence ID" value="KAJ3565990.1"/>
    <property type="molecule type" value="Genomic_DNA"/>
</dbReference>
<dbReference type="Proteomes" id="UP001213000">
    <property type="component" value="Unassembled WGS sequence"/>
</dbReference>
<accession>A0AAD5YUR5</accession>
<comment type="caution">
    <text evidence="1">The sequence shown here is derived from an EMBL/GenBank/DDBJ whole genome shotgun (WGS) entry which is preliminary data.</text>
</comment>
<organism evidence="1 2">
    <name type="scientific">Leucocoprinus birnbaumii</name>
    <dbReference type="NCBI Taxonomy" id="56174"/>
    <lineage>
        <taxon>Eukaryota</taxon>
        <taxon>Fungi</taxon>
        <taxon>Dikarya</taxon>
        <taxon>Basidiomycota</taxon>
        <taxon>Agaricomycotina</taxon>
        <taxon>Agaricomycetes</taxon>
        <taxon>Agaricomycetidae</taxon>
        <taxon>Agaricales</taxon>
        <taxon>Agaricineae</taxon>
        <taxon>Agaricaceae</taxon>
        <taxon>Leucocoprinus</taxon>
    </lineage>
</organism>
<keyword evidence="2" id="KW-1185">Reference proteome</keyword>
<sequence>MPETNERRRLNGLAPQVKAEHAGLIRALRTEHTLDLTAHLVKHLRHEDPKPEHGHHSRDQWARWPIPDAPQPDWDLEDEIGVLIKCQFLNKRPDAEHTDMDDEEEDYVDTLARQLTPILMQFVERVLVLAEGHTFPRPPSLQDRINPLNWRDLANILASPAASGLIDGR</sequence>
<gene>
    <name evidence="1" type="ORF">NP233_g7280</name>
</gene>
<dbReference type="AlphaFoldDB" id="A0AAD5YUR5"/>
<name>A0AAD5YUR5_9AGAR</name>
<protein>
    <submittedName>
        <fullName evidence="1">Uncharacterized protein</fullName>
    </submittedName>
</protein>
<reference evidence="1" key="1">
    <citation type="submission" date="2022-07" db="EMBL/GenBank/DDBJ databases">
        <title>Genome Sequence of Leucocoprinus birnbaumii.</title>
        <authorList>
            <person name="Buettner E."/>
        </authorList>
    </citation>
    <scope>NUCLEOTIDE SEQUENCE</scope>
    <source>
        <strain evidence="1">VT141</strain>
    </source>
</reference>
<proteinExistence type="predicted"/>
<evidence type="ECO:0000313" key="2">
    <source>
        <dbReference type="Proteomes" id="UP001213000"/>
    </source>
</evidence>